<dbReference type="AlphaFoldDB" id="A0A4S3KAR7"/>
<dbReference type="EMBL" id="SOBT01000008">
    <property type="protein sequence ID" value="TDU32548.1"/>
    <property type="molecule type" value="Genomic_DNA"/>
</dbReference>
<evidence type="ECO:0000313" key="3">
    <source>
        <dbReference type="Proteomes" id="UP000295341"/>
    </source>
</evidence>
<dbReference type="OrthoDB" id="4571298at2"/>
<keyword evidence="3" id="KW-1185">Reference proteome</keyword>
<accession>A0A4S3KAR7</accession>
<dbReference type="Pfam" id="PF13577">
    <property type="entry name" value="SnoaL_4"/>
    <property type="match status" value="1"/>
</dbReference>
<proteinExistence type="predicted"/>
<evidence type="ECO:0000259" key="1">
    <source>
        <dbReference type="Pfam" id="PF13577"/>
    </source>
</evidence>
<dbReference type="RefSeq" id="WP_133881038.1">
    <property type="nucleotide sequence ID" value="NZ_MWIN01000001.1"/>
</dbReference>
<dbReference type="InterPro" id="IPR037401">
    <property type="entry name" value="SnoaL-like"/>
</dbReference>
<dbReference type="InterPro" id="IPR032710">
    <property type="entry name" value="NTF2-like_dom_sf"/>
</dbReference>
<evidence type="ECO:0000313" key="2">
    <source>
        <dbReference type="EMBL" id="TDU32548.1"/>
    </source>
</evidence>
<sequence>MTTPLSVADRLQFVEDREAIRELKSRYLAACDAKDPKGMRACFVDGPVHIDFGVIGTFDRADALVEIFTAIGCHPHMVEMHHGVNPQIEHLSHDRAKGHWGLHYQLINTKDHTLTQLGAYYDDEYVRGQTGTWKIEKTRCVVTSTLVLQLGEDGIKRLFAGSAPPPMPPA</sequence>
<protein>
    <submittedName>
        <fullName evidence="2">SnoaL-like protein</fullName>
    </submittedName>
</protein>
<organism evidence="2 3">
    <name type="scientific">Panacagrimonas perspica</name>
    <dbReference type="NCBI Taxonomy" id="381431"/>
    <lineage>
        <taxon>Bacteria</taxon>
        <taxon>Pseudomonadati</taxon>
        <taxon>Pseudomonadota</taxon>
        <taxon>Gammaproteobacteria</taxon>
        <taxon>Nevskiales</taxon>
        <taxon>Nevskiaceae</taxon>
        <taxon>Panacagrimonas</taxon>
    </lineage>
</organism>
<gene>
    <name evidence="2" type="ORF">DFR24_1946</name>
</gene>
<feature type="domain" description="SnoaL-like" evidence="1">
    <location>
        <begin position="14"/>
        <end position="138"/>
    </location>
</feature>
<dbReference type="SUPFAM" id="SSF54427">
    <property type="entry name" value="NTF2-like"/>
    <property type="match status" value="1"/>
</dbReference>
<reference evidence="2 3" key="1">
    <citation type="submission" date="2019-03" db="EMBL/GenBank/DDBJ databases">
        <title>Genomic Encyclopedia of Type Strains, Phase IV (KMG-IV): sequencing the most valuable type-strain genomes for metagenomic binning, comparative biology and taxonomic classification.</title>
        <authorList>
            <person name="Goeker M."/>
        </authorList>
    </citation>
    <scope>NUCLEOTIDE SEQUENCE [LARGE SCALE GENOMIC DNA]</scope>
    <source>
        <strain evidence="2 3">DSM 26377</strain>
    </source>
</reference>
<dbReference type="Proteomes" id="UP000295341">
    <property type="component" value="Unassembled WGS sequence"/>
</dbReference>
<comment type="caution">
    <text evidence="2">The sequence shown here is derived from an EMBL/GenBank/DDBJ whole genome shotgun (WGS) entry which is preliminary data.</text>
</comment>
<name>A0A4S3KAR7_9GAMM</name>
<dbReference type="Gene3D" id="3.10.450.50">
    <property type="match status" value="1"/>
</dbReference>